<dbReference type="InterPro" id="IPR051070">
    <property type="entry name" value="NF-kappa-B_inhibitor"/>
</dbReference>
<reference evidence="4 5" key="1">
    <citation type="journal article" date="2021" name="BMC Biol.">
        <title>Horizontally acquired antibacterial genes associated with adaptive radiation of ladybird beetles.</title>
        <authorList>
            <person name="Li H.S."/>
            <person name="Tang X.F."/>
            <person name="Huang Y.H."/>
            <person name="Xu Z.Y."/>
            <person name="Chen M.L."/>
            <person name="Du X.Y."/>
            <person name="Qiu B.Y."/>
            <person name="Chen P.T."/>
            <person name="Zhang W."/>
            <person name="Slipinski A."/>
            <person name="Escalona H.E."/>
            <person name="Waterhouse R.M."/>
            <person name="Zwick A."/>
            <person name="Pang H."/>
        </authorList>
    </citation>
    <scope>NUCLEOTIDE SEQUENCE [LARGE SCALE GENOMIC DNA]</scope>
    <source>
        <strain evidence="4">SYSU2018</strain>
    </source>
</reference>
<dbReference type="PANTHER" id="PTHR46680:SF3">
    <property type="entry name" value="NF-KAPPA-B INHIBITOR CACTUS"/>
    <property type="match status" value="1"/>
</dbReference>
<dbReference type="AlphaFoldDB" id="A0ABD2MST4"/>
<evidence type="ECO:0008006" key="6">
    <source>
        <dbReference type="Google" id="ProtNLM"/>
    </source>
</evidence>
<dbReference type="InterPro" id="IPR002110">
    <property type="entry name" value="Ankyrin_rpt"/>
</dbReference>
<protein>
    <recommendedName>
        <fullName evidence="6">NF-kappa-B inhibitor cactus</fullName>
    </recommendedName>
</protein>
<dbReference type="SMART" id="SM00248">
    <property type="entry name" value="ANK"/>
    <property type="match status" value="5"/>
</dbReference>
<keyword evidence="2 3" id="KW-0040">ANK repeat</keyword>
<accession>A0ABD2MST4</accession>
<dbReference type="PRINTS" id="PR01415">
    <property type="entry name" value="ANKYRIN"/>
</dbReference>
<feature type="repeat" description="ANK" evidence="3">
    <location>
        <begin position="160"/>
        <end position="192"/>
    </location>
</feature>
<comment type="caution">
    <text evidence="4">The sequence shown here is derived from an EMBL/GenBank/DDBJ whole genome shotgun (WGS) entry which is preliminary data.</text>
</comment>
<evidence type="ECO:0000313" key="5">
    <source>
        <dbReference type="Proteomes" id="UP001516400"/>
    </source>
</evidence>
<gene>
    <name evidence="4" type="ORF">HHI36_008544</name>
</gene>
<evidence type="ECO:0000313" key="4">
    <source>
        <dbReference type="EMBL" id="KAL3269475.1"/>
    </source>
</evidence>
<feature type="repeat" description="ANK" evidence="3">
    <location>
        <begin position="245"/>
        <end position="277"/>
    </location>
</feature>
<dbReference type="PANTHER" id="PTHR46680">
    <property type="entry name" value="NF-KAPPA-B INHIBITOR ALPHA"/>
    <property type="match status" value="1"/>
</dbReference>
<dbReference type="EMBL" id="JABFTP020000021">
    <property type="protein sequence ID" value="KAL3269475.1"/>
    <property type="molecule type" value="Genomic_DNA"/>
</dbReference>
<name>A0ABD2MST4_9CUCU</name>
<evidence type="ECO:0000256" key="2">
    <source>
        <dbReference type="ARBA" id="ARBA00023043"/>
    </source>
</evidence>
<evidence type="ECO:0000256" key="3">
    <source>
        <dbReference type="PROSITE-ProRule" id="PRU00023"/>
    </source>
</evidence>
<dbReference type="InterPro" id="IPR036770">
    <property type="entry name" value="Ankyrin_rpt-contain_sf"/>
</dbReference>
<dbReference type="PROSITE" id="PS50297">
    <property type="entry name" value="ANK_REP_REGION"/>
    <property type="match status" value="2"/>
</dbReference>
<dbReference type="Proteomes" id="UP001516400">
    <property type="component" value="Unassembled WGS sequence"/>
</dbReference>
<keyword evidence="1" id="KW-0677">Repeat</keyword>
<dbReference type="Pfam" id="PF12796">
    <property type="entry name" value="Ank_2"/>
    <property type="match status" value="1"/>
</dbReference>
<dbReference type="PROSITE" id="PS50088">
    <property type="entry name" value="ANK_REPEAT"/>
    <property type="match status" value="2"/>
</dbReference>
<dbReference type="SUPFAM" id="SSF48403">
    <property type="entry name" value="Ankyrin repeat"/>
    <property type="match status" value="1"/>
</dbReference>
<organism evidence="4 5">
    <name type="scientific">Cryptolaemus montrouzieri</name>
    <dbReference type="NCBI Taxonomy" id="559131"/>
    <lineage>
        <taxon>Eukaryota</taxon>
        <taxon>Metazoa</taxon>
        <taxon>Ecdysozoa</taxon>
        <taxon>Arthropoda</taxon>
        <taxon>Hexapoda</taxon>
        <taxon>Insecta</taxon>
        <taxon>Pterygota</taxon>
        <taxon>Neoptera</taxon>
        <taxon>Endopterygota</taxon>
        <taxon>Coleoptera</taxon>
        <taxon>Polyphaga</taxon>
        <taxon>Cucujiformia</taxon>
        <taxon>Coccinelloidea</taxon>
        <taxon>Coccinellidae</taxon>
        <taxon>Scymninae</taxon>
        <taxon>Scymnini</taxon>
        <taxon>Cryptolaemus</taxon>
    </lineage>
</organism>
<sequence>MSGSNDAIFAALISDHNEKSAKIFSTTSDSGFISAENLSENISTELYSENCSYENLSTEQTEDANSKEITMKVDSGLCCVSEDFSKLKLANPSINDLSSPNRETRSRISWEIQDRCKVFEQDEEGDTYLHAAIHQCYPEIALALIRGAPNSNYLNISNDDGSTALHLAVATDQWRIVRWLIVAGAEPGPRNFRGESPLHIAARLGNLNCCKAITETVHLEERKFLNLNYEITSYKQVDLDQWDYEGQTCIHVAALNGHIDVLRLLIWHGANVNAREGKSGYTALHLAVEKQNDRLAYFLLTECEKLDADATTYAGRSALQLGLPVNRGLMTVLLSKGVASPYSSEDESQEDSDEEMMYESSPIYIPHLVNGCA</sequence>
<evidence type="ECO:0000256" key="1">
    <source>
        <dbReference type="ARBA" id="ARBA00022737"/>
    </source>
</evidence>
<dbReference type="Gene3D" id="1.25.40.20">
    <property type="entry name" value="Ankyrin repeat-containing domain"/>
    <property type="match status" value="1"/>
</dbReference>
<keyword evidence="5" id="KW-1185">Reference proteome</keyword>
<proteinExistence type="predicted"/>